<dbReference type="EMBL" id="CP104311">
    <property type="protein sequence ID" value="WWF01987.1"/>
    <property type="molecule type" value="Genomic_DNA"/>
</dbReference>
<evidence type="ECO:0000259" key="5">
    <source>
        <dbReference type="PROSITE" id="PS51832"/>
    </source>
</evidence>
<feature type="domain" description="PAC" evidence="3">
    <location>
        <begin position="259"/>
        <end position="309"/>
    </location>
</feature>
<protein>
    <submittedName>
        <fullName evidence="6">PAS domain S-box protein</fullName>
    </submittedName>
</protein>
<dbReference type="SMART" id="SM00091">
    <property type="entry name" value="PAS"/>
    <property type="match status" value="2"/>
</dbReference>
<feature type="coiled-coil region" evidence="1">
    <location>
        <begin position="594"/>
        <end position="624"/>
    </location>
</feature>
<feature type="domain" description="PAC" evidence="3">
    <location>
        <begin position="379"/>
        <end position="431"/>
    </location>
</feature>
<dbReference type="Gene3D" id="1.10.3210.10">
    <property type="entry name" value="Hypothetical protein af1432"/>
    <property type="match status" value="1"/>
</dbReference>
<dbReference type="SUPFAM" id="SSF109604">
    <property type="entry name" value="HD-domain/PDEase-like"/>
    <property type="match status" value="1"/>
</dbReference>
<dbReference type="Gene3D" id="3.30.450.40">
    <property type="match status" value="1"/>
</dbReference>
<reference evidence="6 7" key="1">
    <citation type="submission" date="2022-09" db="EMBL/GenBank/DDBJ databases">
        <authorList>
            <person name="Giprobiosintez L."/>
        </authorList>
    </citation>
    <scope>NUCLEOTIDE SEQUENCE [LARGE SCALE GENOMIC DNA]</scope>
    <source>
        <strain evidence="7">VKPM-B-12549 (GBS-15)</strain>
    </source>
</reference>
<keyword evidence="1" id="KW-0175">Coiled coil</keyword>
<dbReference type="RefSeq" id="WP_198322856.1">
    <property type="nucleotide sequence ID" value="NZ_CP104311.1"/>
</dbReference>
<dbReference type="InterPro" id="IPR003607">
    <property type="entry name" value="HD/PDEase_dom"/>
</dbReference>
<dbReference type="PROSITE" id="PS50112">
    <property type="entry name" value="PAS"/>
    <property type="match status" value="2"/>
</dbReference>
<dbReference type="Pfam" id="PF13487">
    <property type="entry name" value="HD_5"/>
    <property type="match status" value="1"/>
</dbReference>
<dbReference type="Pfam" id="PF08448">
    <property type="entry name" value="PAS_4"/>
    <property type="match status" value="1"/>
</dbReference>
<dbReference type="PROSITE" id="PS51831">
    <property type="entry name" value="HD"/>
    <property type="match status" value="1"/>
</dbReference>
<feature type="domain" description="HD-GYP" evidence="5">
    <location>
        <begin position="610"/>
        <end position="801"/>
    </location>
</feature>
<feature type="domain" description="PAS" evidence="2">
    <location>
        <begin position="181"/>
        <end position="235"/>
    </location>
</feature>
<evidence type="ECO:0000256" key="1">
    <source>
        <dbReference type="SAM" id="Coils"/>
    </source>
</evidence>
<dbReference type="Pfam" id="PF13426">
    <property type="entry name" value="PAS_9"/>
    <property type="match status" value="1"/>
</dbReference>
<dbReference type="SUPFAM" id="SSF55781">
    <property type="entry name" value="GAF domain-like"/>
    <property type="match status" value="1"/>
</dbReference>
<dbReference type="CDD" id="cd00077">
    <property type="entry name" value="HDc"/>
    <property type="match status" value="1"/>
</dbReference>
<gene>
    <name evidence="6" type="ORF">N4J17_16205</name>
</gene>
<name>A0ABZ2F449_METCP</name>
<dbReference type="InterPro" id="IPR037522">
    <property type="entry name" value="HD_GYP_dom"/>
</dbReference>
<dbReference type="SMART" id="SM00471">
    <property type="entry name" value="HDc"/>
    <property type="match status" value="1"/>
</dbReference>
<dbReference type="PROSITE" id="PS51832">
    <property type="entry name" value="HD_GYP"/>
    <property type="match status" value="1"/>
</dbReference>
<dbReference type="InterPro" id="IPR035965">
    <property type="entry name" value="PAS-like_dom_sf"/>
</dbReference>
<dbReference type="InterPro" id="IPR001610">
    <property type="entry name" value="PAC"/>
</dbReference>
<dbReference type="SMART" id="SM00086">
    <property type="entry name" value="PAC"/>
    <property type="match status" value="2"/>
</dbReference>
<dbReference type="PROSITE" id="PS50113">
    <property type="entry name" value="PAC"/>
    <property type="match status" value="2"/>
</dbReference>
<evidence type="ECO:0000313" key="7">
    <source>
        <dbReference type="Proteomes" id="UP001359308"/>
    </source>
</evidence>
<dbReference type="PANTHER" id="PTHR43155">
    <property type="entry name" value="CYCLIC DI-GMP PHOSPHODIESTERASE PA4108-RELATED"/>
    <property type="match status" value="1"/>
</dbReference>
<dbReference type="PANTHER" id="PTHR43155:SF2">
    <property type="entry name" value="CYCLIC DI-GMP PHOSPHODIESTERASE PA4108"/>
    <property type="match status" value="1"/>
</dbReference>
<dbReference type="Gene3D" id="3.30.450.20">
    <property type="entry name" value="PAS domain"/>
    <property type="match status" value="2"/>
</dbReference>
<feature type="domain" description="HD" evidence="4">
    <location>
        <begin position="632"/>
        <end position="754"/>
    </location>
</feature>
<evidence type="ECO:0000259" key="2">
    <source>
        <dbReference type="PROSITE" id="PS50112"/>
    </source>
</evidence>
<dbReference type="Proteomes" id="UP001359308">
    <property type="component" value="Chromosome"/>
</dbReference>
<dbReference type="CDD" id="cd00130">
    <property type="entry name" value="PAS"/>
    <property type="match status" value="2"/>
</dbReference>
<dbReference type="InterPro" id="IPR000014">
    <property type="entry name" value="PAS"/>
</dbReference>
<sequence length="801" mass="87470">MTRLELEATVLGRLLVIQETLDILPDPAGIGEFLDAALAEVPGVAGAHLCVDGKLAPASAELAPLCIGMASNHARIVAGPAGEGQRLFVYPLRIASRFYGVLLLRLSDPAEFRNYREFLGNIANVVARTLENRAFVAELARSNRLLEQRVEERTRALSEKTAELQRECDIRRAIQDDLAESEEKFRQISTAALDAIAIIDGRGRVTYWNPAAEAMFGYLSDEIIGRDLHEMLAPERYLGSYRAGIAEFRRSGTGAAIGRTLEIQAKRKDGSEFPIELSVSSVKIHGEWHAIGIIRDIIGRKQAEALKARLAAIVESSEDAIVAKTLDGIITSWNAGAERMYGYRAEEIIGQSVTRLAPPELHDEIRRCLAEVAAGRAVKGLQTRRLTRSGEQFDVSLTISPLPGEDGKVVGASVIGRDITGLKRSEQALRRLNRVLNTVTGCDSVLVRARSEAELLSEMCRVIADIGGYGKAWVALLPDNANACVPPEVYHSETPGTVDFAARLSDRDVFDAILRNVGRSGVRQVWREIDEASPLFPLRHCAIEQGCEALALLPIQNGSGVGGILGLCGETLEAFDGDEMALLEKLARDMAYGIAHLRDQAERLKNANRIIRSLEQTIQAVATTLEMRDPYTAGHQRRVADLAAAIAKKLNLSGDEVHGIRLAGMVHDLGKIRIPAEILTKPGRLTPLEFDFIKTHSQVGYDILKDIAFPWPIADMVLQHHEKLDGSGYPQGLAGDAILLGARIIAVADVMEAMSSHRPYRPGLGNAAALAELEAHRGIWYDAQVVDACKALFREEDNPLR</sequence>
<dbReference type="NCBIfam" id="TIGR00229">
    <property type="entry name" value="sensory_box"/>
    <property type="match status" value="2"/>
</dbReference>
<organism evidence="6 7">
    <name type="scientific">Methylococcus capsulatus</name>
    <dbReference type="NCBI Taxonomy" id="414"/>
    <lineage>
        <taxon>Bacteria</taxon>
        <taxon>Pseudomonadati</taxon>
        <taxon>Pseudomonadota</taxon>
        <taxon>Gammaproteobacteria</taxon>
        <taxon>Methylococcales</taxon>
        <taxon>Methylococcaceae</taxon>
        <taxon>Methylococcus</taxon>
    </lineage>
</organism>
<dbReference type="SUPFAM" id="SSF55785">
    <property type="entry name" value="PYP-like sensor domain (PAS domain)"/>
    <property type="match status" value="2"/>
</dbReference>
<feature type="domain" description="PAS" evidence="2">
    <location>
        <begin position="306"/>
        <end position="376"/>
    </location>
</feature>
<evidence type="ECO:0000259" key="4">
    <source>
        <dbReference type="PROSITE" id="PS51831"/>
    </source>
</evidence>
<keyword evidence="7" id="KW-1185">Reference proteome</keyword>
<evidence type="ECO:0000259" key="3">
    <source>
        <dbReference type="PROSITE" id="PS50113"/>
    </source>
</evidence>
<dbReference type="InterPro" id="IPR029016">
    <property type="entry name" value="GAF-like_dom_sf"/>
</dbReference>
<dbReference type="InterPro" id="IPR006674">
    <property type="entry name" value="HD_domain"/>
</dbReference>
<dbReference type="InterPro" id="IPR013656">
    <property type="entry name" value="PAS_4"/>
</dbReference>
<evidence type="ECO:0000313" key="6">
    <source>
        <dbReference type="EMBL" id="WWF01987.1"/>
    </source>
</evidence>
<dbReference type="InterPro" id="IPR000700">
    <property type="entry name" value="PAS-assoc_C"/>
</dbReference>
<accession>A0ABZ2F449</accession>
<proteinExistence type="predicted"/>